<evidence type="ECO:0000256" key="1">
    <source>
        <dbReference type="ARBA" id="ARBA00001966"/>
    </source>
</evidence>
<sequence>MNIKTIQKNILSWYKKNGRKLPRRQTKDPYAIHISEVMLQQTQVDRVIPYFHRRMKDFPDYKTLAQASKTDLLSHRSGLGFNSRALRLQQCAITIIEKWKNGEWKDERLLREREVLMKLPGIGPYTSAAIMAFSRNLSVPVIDTNIRRVYIFLFKLPETITAKALEAFAETVIPQWRSRDWHNALMDQWALLLTARKTKIKSLSKQSKFEGSDRQVRWWTMKQLVKFWTITIKNIEDEFPKKNVKNIVKDMQKEKLIEIDWKKGIISIDEK</sequence>
<dbReference type="SUPFAM" id="SSF48150">
    <property type="entry name" value="DNA-glycosylase"/>
    <property type="match status" value="1"/>
</dbReference>
<name>K2A3U6_9BACT</name>
<organism evidence="11">
    <name type="scientific">uncultured bacterium</name>
    <name type="common">gcode 4</name>
    <dbReference type="NCBI Taxonomy" id="1234023"/>
    <lineage>
        <taxon>Bacteria</taxon>
        <taxon>environmental samples</taxon>
    </lineage>
</organism>
<dbReference type="GO" id="GO:0006298">
    <property type="term" value="P:mismatch repair"/>
    <property type="evidence" value="ECO:0007669"/>
    <property type="project" value="TreeGrafter"/>
</dbReference>
<dbReference type="Pfam" id="PF00730">
    <property type="entry name" value="HhH-GPD"/>
    <property type="match status" value="1"/>
</dbReference>
<keyword evidence="5" id="KW-0378">Hydrolase</keyword>
<accession>K2A3U6</accession>
<reference evidence="11" key="1">
    <citation type="journal article" date="2012" name="Science">
        <title>Fermentation, hydrogen, and sulfur metabolism in multiple uncultivated bacterial phyla.</title>
        <authorList>
            <person name="Wrighton K.C."/>
            <person name="Thomas B.C."/>
            <person name="Sharon I."/>
            <person name="Miller C.S."/>
            <person name="Castelle C.J."/>
            <person name="VerBerkmoes N.C."/>
            <person name="Wilkins M.J."/>
            <person name="Hettich R.L."/>
            <person name="Lipton M.S."/>
            <person name="Williams K.H."/>
            <person name="Long P.E."/>
            <person name="Banfield J.F."/>
        </authorList>
    </citation>
    <scope>NUCLEOTIDE SEQUENCE [LARGE SCALE GENOMIC DNA]</scope>
</reference>
<evidence type="ECO:0000256" key="8">
    <source>
        <dbReference type="ARBA" id="ARBA00023204"/>
    </source>
</evidence>
<dbReference type="SMART" id="SM00478">
    <property type="entry name" value="ENDO3c"/>
    <property type="match status" value="1"/>
</dbReference>
<comment type="similarity">
    <text evidence="2">Belongs to the Nth/MutY family.</text>
</comment>
<evidence type="ECO:0000256" key="3">
    <source>
        <dbReference type="ARBA" id="ARBA00022723"/>
    </source>
</evidence>
<evidence type="ECO:0000259" key="10">
    <source>
        <dbReference type="SMART" id="SM00478"/>
    </source>
</evidence>
<keyword evidence="4" id="KW-0227">DNA damage</keyword>
<evidence type="ECO:0000256" key="2">
    <source>
        <dbReference type="ARBA" id="ARBA00008343"/>
    </source>
</evidence>
<evidence type="ECO:0000256" key="5">
    <source>
        <dbReference type="ARBA" id="ARBA00022801"/>
    </source>
</evidence>
<dbReference type="GO" id="GO:0006284">
    <property type="term" value="P:base-excision repair"/>
    <property type="evidence" value="ECO:0007669"/>
    <property type="project" value="InterPro"/>
</dbReference>
<dbReference type="PANTHER" id="PTHR42944">
    <property type="entry name" value="ADENINE DNA GLYCOSYLASE"/>
    <property type="match status" value="1"/>
</dbReference>
<dbReference type="GO" id="GO:0035485">
    <property type="term" value="F:adenine/guanine mispair binding"/>
    <property type="evidence" value="ECO:0007669"/>
    <property type="project" value="TreeGrafter"/>
</dbReference>
<proteinExistence type="inferred from homology"/>
<dbReference type="InterPro" id="IPR011257">
    <property type="entry name" value="DNA_glycosylase"/>
</dbReference>
<dbReference type="InterPro" id="IPR023170">
    <property type="entry name" value="HhH_base_excis_C"/>
</dbReference>
<protein>
    <recommendedName>
        <fullName evidence="10">HhH-GPD domain-containing protein</fullName>
    </recommendedName>
</protein>
<dbReference type="GO" id="GO:0051536">
    <property type="term" value="F:iron-sulfur cluster binding"/>
    <property type="evidence" value="ECO:0007669"/>
    <property type="project" value="UniProtKB-KW"/>
</dbReference>
<dbReference type="InterPro" id="IPR044298">
    <property type="entry name" value="MIG/MutY"/>
</dbReference>
<evidence type="ECO:0000256" key="6">
    <source>
        <dbReference type="ARBA" id="ARBA00023004"/>
    </source>
</evidence>
<comment type="caution">
    <text evidence="11">The sequence shown here is derived from an EMBL/GenBank/DDBJ whole genome shotgun (WGS) entry which is preliminary data.</text>
</comment>
<evidence type="ECO:0000313" key="11">
    <source>
        <dbReference type="EMBL" id="EKD44749.1"/>
    </source>
</evidence>
<keyword evidence="8" id="KW-0234">DNA repair</keyword>
<dbReference type="CDD" id="cd00056">
    <property type="entry name" value="ENDO3c"/>
    <property type="match status" value="1"/>
</dbReference>
<gene>
    <name evidence="11" type="ORF">ACD_71C00019G0001</name>
</gene>
<comment type="cofactor">
    <cofactor evidence="1">
        <name>[4Fe-4S] cluster</name>
        <dbReference type="ChEBI" id="CHEBI:49883"/>
    </cofactor>
</comment>
<dbReference type="GO" id="GO:0034039">
    <property type="term" value="F:8-oxo-7,8-dihydroguanine DNA N-glycosylase activity"/>
    <property type="evidence" value="ECO:0007669"/>
    <property type="project" value="TreeGrafter"/>
</dbReference>
<dbReference type="EMBL" id="AMFJ01028750">
    <property type="protein sequence ID" value="EKD44749.1"/>
    <property type="molecule type" value="Genomic_DNA"/>
</dbReference>
<keyword evidence="6" id="KW-0408">Iron</keyword>
<dbReference type="Gene3D" id="1.10.340.30">
    <property type="entry name" value="Hypothetical protein, domain 2"/>
    <property type="match status" value="1"/>
</dbReference>
<dbReference type="GO" id="GO:0000701">
    <property type="term" value="F:purine-specific mismatch base pair DNA N-glycosylase activity"/>
    <property type="evidence" value="ECO:0007669"/>
    <property type="project" value="TreeGrafter"/>
</dbReference>
<keyword evidence="9" id="KW-0326">Glycosidase</keyword>
<dbReference type="PANTHER" id="PTHR42944:SF1">
    <property type="entry name" value="ADENINE DNA GLYCOSYLASE"/>
    <property type="match status" value="1"/>
</dbReference>
<dbReference type="GO" id="GO:0046872">
    <property type="term" value="F:metal ion binding"/>
    <property type="evidence" value="ECO:0007669"/>
    <property type="project" value="UniProtKB-KW"/>
</dbReference>
<dbReference type="InterPro" id="IPR003265">
    <property type="entry name" value="HhH-GPD_domain"/>
</dbReference>
<dbReference type="GO" id="GO:0032357">
    <property type="term" value="F:oxidized purine DNA binding"/>
    <property type="evidence" value="ECO:0007669"/>
    <property type="project" value="TreeGrafter"/>
</dbReference>
<dbReference type="Gene3D" id="1.10.1670.10">
    <property type="entry name" value="Helix-hairpin-Helix base-excision DNA repair enzymes (C-terminal)"/>
    <property type="match status" value="1"/>
</dbReference>
<feature type="domain" description="HhH-GPD" evidence="10">
    <location>
        <begin position="38"/>
        <end position="191"/>
    </location>
</feature>
<keyword evidence="3" id="KW-0479">Metal-binding</keyword>
<dbReference type="AlphaFoldDB" id="K2A3U6"/>
<evidence type="ECO:0000256" key="4">
    <source>
        <dbReference type="ARBA" id="ARBA00022763"/>
    </source>
</evidence>
<evidence type="ECO:0000256" key="9">
    <source>
        <dbReference type="ARBA" id="ARBA00023295"/>
    </source>
</evidence>
<keyword evidence="7" id="KW-0411">Iron-sulfur</keyword>
<evidence type="ECO:0000256" key="7">
    <source>
        <dbReference type="ARBA" id="ARBA00023014"/>
    </source>
</evidence>